<evidence type="ECO:0000313" key="5">
    <source>
        <dbReference type="EMBL" id="KAF4096108.1"/>
    </source>
</evidence>
<dbReference type="InterPro" id="IPR042235">
    <property type="entry name" value="ZP-C_dom"/>
</dbReference>
<evidence type="ECO:0000256" key="3">
    <source>
        <dbReference type="SAM" id="SignalP"/>
    </source>
</evidence>
<reference evidence="5 6" key="1">
    <citation type="submission" date="2020-04" db="EMBL/GenBank/DDBJ databases">
        <title>Chromosome-level genome assembly of a cyprinid fish Onychostoma macrolepis by integration of Nanopore Sequencing, Bionano and Hi-C technology.</title>
        <authorList>
            <person name="Wang D."/>
        </authorList>
    </citation>
    <scope>NUCLEOTIDE SEQUENCE [LARGE SCALE GENOMIC DNA]</scope>
    <source>
        <strain evidence="5">SWU-2019</strain>
        <tissue evidence="5">Muscle</tissue>
    </source>
</reference>
<keyword evidence="1 3" id="KW-0732">Signal</keyword>
<feature type="signal peptide" evidence="3">
    <location>
        <begin position="1"/>
        <end position="21"/>
    </location>
</feature>
<gene>
    <name evidence="5" type="ORF">G5714_023711</name>
</gene>
<name>A0A7J6BM58_9TELE</name>
<protein>
    <recommendedName>
        <fullName evidence="4">ZP-C domain-containing protein</fullName>
    </recommendedName>
</protein>
<evidence type="ECO:0000313" key="6">
    <source>
        <dbReference type="Proteomes" id="UP000579812"/>
    </source>
</evidence>
<evidence type="ECO:0000256" key="2">
    <source>
        <dbReference type="ARBA" id="ARBA00023157"/>
    </source>
</evidence>
<dbReference type="PANTHER" id="PTHR14002">
    <property type="entry name" value="ENDOGLIN/TGF-BETA RECEPTOR TYPE III"/>
    <property type="match status" value="1"/>
</dbReference>
<dbReference type="InterPro" id="IPR055355">
    <property type="entry name" value="ZP-C"/>
</dbReference>
<comment type="caution">
    <text evidence="5">The sequence shown here is derived from an EMBL/GenBank/DDBJ whole genome shotgun (WGS) entry which is preliminary data.</text>
</comment>
<dbReference type="Gene3D" id="2.60.40.4100">
    <property type="entry name" value="Zona pellucida, ZP-C domain"/>
    <property type="match status" value="1"/>
</dbReference>
<proteinExistence type="predicted"/>
<sequence>MAHAALLLLISLSISVGPADSGDFLVFKNEINSFENPNEVITRRSQVKIGFFCQYPKVASVSNHYINKKSDYIFTESSFGTFSYTFDIFTNNNFSSRVDPSLYPLEENLMDMLYMGIAAHSALPEVRLFVESCRALQMTTHTVPYLMTLSKKVFVPVLCPDSPWLLFSIPGYLSWTGFTTAQIIKP</sequence>
<keyword evidence="6" id="KW-1185">Reference proteome</keyword>
<dbReference type="Pfam" id="PF00100">
    <property type="entry name" value="Zona_pellucida"/>
    <property type="match status" value="1"/>
</dbReference>
<dbReference type="PANTHER" id="PTHR14002:SF59">
    <property type="entry name" value="CUB AND ZONA PELLUCIDA-LIKE DOMAIN-CONTAINING PROTEIN 1-RELATED"/>
    <property type="match status" value="1"/>
</dbReference>
<accession>A0A7J6BM58</accession>
<keyword evidence="2" id="KW-1015">Disulfide bond</keyword>
<evidence type="ECO:0000256" key="1">
    <source>
        <dbReference type="ARBA" id="ARBA00022729"/>
    </source>
</evidence>
<dbReference type="EMBL" id="JAAMOB010000024">
    <property type="protein sequence ID" value="KAF4096108.1"/>
    <property type="molecule type" value="Genomic_DNA"/>
</dbReference>
<evidence type="ECO:0000259" key="4">
    <source>
        <dbReference type="Pfam" id="PF00100"/>
    </source>
</evidence>
<organism evidence="5 6">
    <name type="scientific">Onychostoma macrolepis</name>
    <dbReference type="NCBI Taxonomy" id="369639"/>
    <lineage>
        <taxon>Eukaryota</taxon>
        <taxon>Metazoa</taxon>
        <taxon>Chordata</taxon>
        <taxon>Craniata</taxon>
        <taxon>Vertebrata</taxon>
        <taxon>Euteleostomi</taxon>
        <taxon>Actinopterygii</taxon>
        <taxon>Neopterygii</taxon>
        <taxon>Teleostei</taxon>
        <taxon>Ostariophysi</taxon>
        <taxon>Cypriniformes</taxon>
        <taxon>Cyprinidae</taxon>
        <taxon>Acrossocheilinae</taxon>
        <taxon>Onychostoma</taxon>
    </lineage>
</organism>
<dbReference type="AlphaFoldDB" id="A0A7J6BM58"/>
<feature type="chain" id="PRO_5029870781" description="ZP-C domain-containing protein" evidence="3">
    <location>
        <begin position="22"/>
        <end position="186"/>
    </location>
</feature>
<dbReference type="Proteomes" id="UP000579812">
    <property type="component" value="Unassembled WGS sequence"/>
</dbReference>
<dbReference type="Gene3D" id="2.60.40.3210">
    <property type="entry name" value="Zona pellucida, ZP-N domain"/>
    <property type="match status" value="1"/>
</dbReference>
<feature type="domain" description="ZP-C" evidence="4">
    <location>
        <begin position="79"/>
        <end position="137"/>
    </location>
</feature>